<gene>
    <name evidence="3" type="ordered locus">Lcho_3074</name>
</gene>
<accession>B1Y053</accession>
<feature type="domain" description="NodB homology" evidence="2">
    <location>
        <begin position="82"/>
        <end position="321"/>
    </location>
</feature>
<dbReference type="PANTHER" id="PTHR34216">
    <property type="match status" value="1"/>
</dbReference>
<dbReference type="EMBL" id="CP001013">
    <property type="protein sequence ID" value="ACB35334.1"/>
    <property type="molecule type" value="Genomic_DNA"/>
</dbReference>
<dbReference type="PROSITE" id="PS51677">
    <property type="entry name" value="NODB"/>
    <property type="match status" value="1"/>
</dbReference>
<dbReference type="HOGENOM" id="CLU_030024_1_1_4"/>
<keyword evidence="4" id="KW-1185">Reference proteome</keyword>
<dbReference type="InterPro" id="IPR051398">
    <property type="entry name" value="Polysacch_Deacetylase"/>
</dbReference>
<dbReference type="GO" id="GO:0005975">
    <property type="term" value="P:carbohydrate metabolic process"/>
    <property type="evidence" value="ECO:0007669"/>
    <property type="project" value="InterPro"/>
</dbReference>
<dbReference type="SUPFAM" id="SSF88713">
    <property type="entry name" value="Glycoside hydrolase/deacetylase"/>
    <property type="match status" value="1"/>
</dbReference>
<dbReference type="KEGG" id="lch:Lcho_3074"/>
<evidence type="ECO:0000313" key="3">
    <source>
        <dbReference type="EMBL" id="ACB35334.1"/>
    </source>
</evidence>
<dbReference type="CDD" id="cd10918">
    <property type="entry name" value="CE4_NodB_like_5s_6s"/>
    <property type="match status" value="1"/>
</dbReference>
<dbReference type="Pfam" id="PF01522">
    <property type="entry name" value="Polysacc_deac_1"/>
    <property type="match status" value="2"/>
</dbReference>
<keyword evidence="1" id="KW-0732">Signal</keyword>
<evidence type="ECO:0000259" key="2">
    <source>
        <dbReference type="PROSITE" id="PS51677"/>
    </source>
</evidence>
<dbReference type="InterPro" id="IPR011330">
    <property type="entry name" value="Glyco_hydro/deAcase_b/a-brl"/>
</dbReference>
<dbReference type="GO" id="GO:0016810">
    <property type="term" value="F:hydrolase activity, acting on carbon-nitrogen (but not peptide) bonds"/>
    <property type="evidence" value="ECO:0007669"/>
    <property type="project" value="InterPro"/>
</dbReference>
<dbReference type="Proteomes" id="UP000001693">
    <property type="component" value="Chromosome"/>
</dbReference>
<dbReference type="RefSeq" id="WP_012348085.1">
    <property type="nucleotide sequence ID" value="NC_010524.1"/>
</dbReference>
<protein>
    <submittedName>
        <fullName evidence="3">Polysaccharide deacetylase</fullName>
    </submittedName>
</protein>
<evidence type="ECO:0000256" key="1">
    <source>
        <dbReference type="ARBA" id="ARBA00022729"/>
    </source>
</evidence>
<organism evidence="3 4">
    <name type="scientific">Leptothrix cholodnii (strain ATCC 51168 / LMG 8142 / SP-6)</name>
    <name type="common">Leptothrix discophora (strain SP-6)</name>
    <dbReference type="NCBI Taxonomy" id="395495"/>
    <lineage>
        <taxon>Bacteria</taxon>
        <taxon>Pseudomonadati</taxon>
        <taxon>Pseudomonadota</taxon>
        <taxon>Betaproteobacteria</taxon>
        <taxon>Burkholderiales</taxon>
        <taxon>Sphaerotilaceae</taxon>
        <taxon>Leptothrix</taxon>
    </lineage>
</organism>
<dbReference type="InterPro" id="IPR002509">
    <property type="entry name" value="NODB_dom"/>
</dbReference>
<dbReference type="PANTHER" id="PTHR34216:SF7">
    <property type="entry name" value="POLY-BETA-1,6-N-ACETYL-D-GLUCOSAMINE N-DEACETYLASE"/>
    <property type="match status" value="1"/>
</dbReference>
<name>B1Y053_LEPCP</name>
<evidence type="ECO:0000313" key="4">
    <source>
        <dbReference type="Proteomes" id="UP000001693"/>
    </source>
</evidence>
<dbReference type="STRING" id="395495.Lcho_3074"/>
<proteinExistence type="predicted"/>
<dbReference type="eggNOG" id="COG0726">
    <property type="taxonomic scope" value="Bacteria"/>
</dbReference>
<dbReference type="OrthoDB" id="9814639at2"/>
<dbReference type="AlphaFoldDB" id="B1Y053"/>
<dbReference type="Gene3D" id="3.20.20.370">
    <property type="entry name" value="Glycoside hydrolase/deacetylase"/>
    <property type="match status" value="1"/>
</dbReference>
<reference evidence="3 4" key="1">
    <citation type="submission" date="2008-03" db="EMBL/GenBank/DDBJ databases">
        <title>Complete sequence of Leptothrix cholodnii SP-6.</title>
        <authorList>
            <consortium name="US DOE Joint Genome Institute"/>
            <person name="Copeland A."/>
            <person name="Lucas S."/>
            <person name="Lapidus A."/>
            <person name="Glavina del Rio T."/>
            <person name="Dalin E."/>
            <person name="Tice H."/>
            <person name="Bruce D."/>
            <person name="Goodwin L."/>
            <person name="Pitluck S."/>
            <person name="Chertkov O."/>
            <person name="Brettin T."/>
            <person name="Detter J.C."/>
            <person name="Han C."/>
            <person name="Kuske C.R."/>
            <person name="Schmutz J."/>
            <person name="Larimer F."/>
            <person name="Land M."/>
            <person name="Hauser L."/>
            <person name="Kyrpides N."/>
            <person name="Lykidis A."/>
            <person name="Emerson D."/>
            <person name="Richardson P."/>
        </authorList>
    </citation>
    <scope>NUCLEOTIDE SEQUENCE [LARGE SCALE GENOMIC DNA]</scope>
    <source>
        <strain evidence="4">ATCC 51168 / LMG 8142 / SP-6</strain>
    </source>
</reference>
<sequence>MLKSLLKVALTQTPAWKVASSSWRPDGVTVLMYHRIKNETDPFPGTDARTFEMQMRWLKKNCNVITPEQLGDVARQPPRSCPAVLLTFDDGFRDYHDNACPVLRELGFTGLVFLATGAMDDEILIWTDAVTWATHATRMASVTLPWDATQRMAIDDEPSRHRLAEACKRFLKDIPDQQRKAWLKQLTQALEIDPDDGTLPRQMLSWDEVRATMDCTFYGGHTHNHPIMSQLDDATMEAEIETCRRRIIEETQVAPRYFAYPNGRARDFTATTQALLRKHGFELGFSTIEGIHHDGDDLYAIRRQNTAGNTLGDFALRVIGR</sequence>